<keyword evidence="4" id="KW-0249">Electron transport</keyword>
<organism evidence="8 9">
    <name type="scientific">Streptomyces actuosus</name>
    <dbReference type="NCBI Taxonomy" id="1885"/>
    <lineage>
        <taxon>Bacteria</taxon>
        <taxon>Bacillati</taxon>
        <taxon>Actinomycetota</taxon>
        <taxon>Actinomycetes</taxon>
        <taxon>Kitasatosporales</taxon>
        <taxon>Streptomycetaceae</taxon>
        <taxon>Streptomyces</taxon>
    </lineage>
</organism>
<keyword evidence="9" id="KW-1185">Reference proteome</keyword>
<keyword evidence="7" id="KW-0003">3Fe-4S</keyword>
<keyword evidence="2" id="KW-0813">Transport</keyword>
<evidence type="ECO:0000256" key="5">
    <source>
        <dbReference type="ARBA" id="ARBA00023004"/>
    </source>
</evidence>
<evidence type="ECO:0000256" key="6">
    <source>
        <dbReference type="ARBA" id="ARBA00023014"/>
    </source>
</evidence>
<proteinExistence type="predicted"/>
<dbReference type="Gene3D" id="3.30.70.20">
    <property type="match status" value="1"/>
</dbReference>
<gene>
    <name evidence="8" type="ORF">JS756_05980</name>
</gene>
<evidence type="ECO:0000256" key="7">
    <source>
        <dbReference type="ARBA" id="ARBA00023291"/>
    </source>
</evidence>
<evidence type="ECO:0000256" key="2">
    <source>
        <dbReference type="ARBA" id="ARBA00022448"/>
    </source>
</evidence>
<evidence type="ECO:0000256" key="1">
    <source>
        <dbReference type="ARBA" id="ARBA00001927"/>
    </source>
</evidence>
<comment type="cofactor">
    <cofactor evidence="1">
        <name>[3Fe-4S] cluster</name>
        <dbReference type="ChEBI" id="CHEBI:21137"/>
    </cofactor>
</comment>
<name>A0ABS2VKN2_STRAS</name>
<dbReference type="PANTHER" id="PTHR36923">
    <property type="entry name" value="FERREDOXIN"/>
    <property type="match status" value="1"/>
</dbReference>
<keyword evidence="5" id="KW-0408">Iron</keyword>
<reference evidence="8 9" key="1">
    <citation type="submission" date="2021-02" db="EMBL/GenBank/DDBJ databases">
        <title>Whole genome sequencing of Streptomyces actuosus VRA1.</title>
        <authorList>
            <person name="Sen G."/>
            <person name="Sen A."/>
        </authorList>
    </citation>
    <scope>NUCLEOTIDE SEQUENCE [LARGE SCALE GENOMIC DNA]</scope>
    <source>
        <strain evidence="8 9">VRA1</strain>
    </source>
</reference>
<protein>
    <submittedName>
        <fullName evidence="8">Ferredoxin</fullName>
    </submittedName>
</protein>
<evidence type="ECO:0000313" key="9">
    <source>
        <dbReference type="Proteomes" id="UP000788262"/>
    </source>
</evidence>
<dbReference type="Pfam" id="PF13459">
    <property type="entry name" value="Fer4_15"/>
    <property type="match status" value="1"/>
</dbReference>
<keyword evidence="6" id="KW-0411">Iron-sulfur</keyword>
<comment type="caution">
    <text evidence="8">The sequence shown here is derived from an EMBL/GenBank/DDBJ whole genome shotgun (WGS) entry which is preliminary data.</text>
</comment>
<dbReference type="PANTHER" id="PTHR36923:SF3">
    <property type="entry name" value="FERREDOXIN"/>
    <property type="match status" value="1"/>
</dbReference>
<dbReference type="EMBL" id="JAFFZS010000003">
    <property type="protein sequence ID" value="MBN0043660.1"/>
    <property type="molecule type" value="Genomic_DNA"/>
</dbReference>
<sequence length="77" mass="8389">MNRARAGTRTLRVDRIACTGRGLCAELLPELIALDEWGYPVVADPTVPGRLRGHARRAVAACPRLALRLDDTGRRPG</sequence>
<dbReference type="Proteomes" id="UP000788262">
    <property type="component" value="Unassembled WGS sequence"/>
</dbReference>
<evidence type="ECO:0000313" key="8">
    <source>
        <dbReference type="EMBL" id="MBN0043660.1"/>
    </source>
</evidence>
<evidence type="ECO:0000256" key="4">
    <source>
        <dbReference type="ARBA" id="ARBA00022982"/>
    </source>
</evidence>
<dbReference type="RefSeq" id="WP_205381882.1">
    <property type="nucleotide sequence ID" value="NZ_JAFFZS010000003.1"/>
</dbReference>
<evidence type="ECO:0000256" key="3">
    <source>
        <dbReference type="ARBA" id="ARBA00022723"/>
    </source>
</evidence>
<accession>A0ABS2VKN2</accession>
<keyword evidence="3" id="KW-0479">Metal-binding</keyword>
<dbReference type="SUPFAM" id="SSF54862">
    <property type="entry name" value="4Fe-4S ferredoxins"/>
    <property type="match status" value="1"/>
</dbReference>
<dbReference type="InterPro" id="IPR051269">
    <property type="entry name" value="Fe-S_cluster_ET"/>
</dbReference>